<sequence length="1457" mass="161411">MQNAQNSLTVPIILWGNKCPTHCVSSILISRRQDFLVTGSHDGQICLWQLKNGSFKATPTMLFVGHSRAVTCLAWLTPADNSFVSSSEAGEMCLWDLEDSSCKEATVVPYVHTHIQAYQLVGRRTGQLFCNGYYPDILVYDVFSLQLLFRLISKINPDWITSTIIMKPPGTPDDVVVGLTVGGAMKVWTIQPDFKSQGREVIFENESKQLAVQGAWTLKSCPTFPRTMLIVSPKAWHIYDAGDFSLLCTTNPPDDTQWSSGDFLNTEQVVIYGSNGSAYLFRLPLKPAKRSQLPGSVADSQHFRRTISSTGTGNIPAVLFGVMKVPNATPLACEPAWTIFRSPKSTGQYPFRVENYIVRGDARGRILVWAIPEYTKEELTTITDGKAAVPEHTPMETTDMDTEWDRLTRRLPGLIDRAEFEDGGALKITSSLYAPIHGRMFLGMEDGAIIMLPALQKLSTQLFIGKKPSDMPVYRFLRGHEGKVTALLYPNQDDQRYDPGMLISGGIDFTVRVWDLYQCQLQHTFVCQAGEILQLITPPSGCNARVLHSICSIASDHSVALLSLKERKAIMMASRHVFPIQAVKWRPVDDFLLVQCTDGTVYVWQMETGHLDRVVQGGAAEDVMRAVDEEFGEGSGNGFANDVGGNTTLQLFRAIKHRNMDAVRQAAKAGLKNLGGNAAGGGVNDGWSKTFFGHPLTVQPVRSSPLDQENHLLLFDVEALVLQLLQEENRTDLISDIGKNTPRTDGKPAEWRSSSTIPGSASSAATSAADQYHSKPPQKQIAFATEGMSMTVEVAQLLVSLLYAWGLDPEMDRLCVEKLGMLQPKQAVNYGIISKSGYMTLLLPTSIHRKSIELPQPQERIRDMLATITRGHWSISNTLTTVHLVALVSVANTLMNIQNATFHSDYEKRRKLHRRLMRMDTKAGQGSGPAPELTQGLGGGYSTSEAAQTFTEQQAQIKQTWSQLTAMHCVLLSERLGYENFKPPDVEVMLRRWQDRCLEIRTASQALILSELRRMGGSGRRHLIEQWAMYLPNFTANESAPVSEMRSASAASNAIPDTPASEQLSNEDEDFEELQHEPTVSDPSLPSLYSVEYRKKQSTAIILLGIIGAEFGPETQLSVSRSPSIDAMKAKQETMSVTDPVIRQVAKALSHIVINPDERLQPFSSLRRSAVDLLGRGFLAWEPFVDIAQILLSLLRLTLDGDRQVTIPTGVPLTPAQDMARAARHALEMLASVRPPVFITVMNTEIARHNSLVQSAQTLNVNLNNATIVRAKEELLRILDMLINKHPQSVADLIVEAVEIVIHSLDPGRIKTHGLVELFPPVGRFPMIAFCKNNRRIAVGSKKGGVYICELRGVKMQSYGGHAQPVSSCEFSPDGKHLATFSCKEGKLLFWQIGATLFGLGSTQPRCVKTCKAVSVSFQNWPELKDHAEYRMARQRWVSNKDVMVILANGKEERYSL</sequence>
<evidence type="ECO:0000256" key="4">
    <source>
        <dbReference type="SAM" id="MobiDB-lite"/>
    </source>
</evidence>
<feature type="repeat" description="WD" evidence="3">
    <location>
        <begin position="573"/>
        <end position="614"/>
    </location>
</feature>
<proteinExistence type="predicted"/>
<keyword evidence="1 3" id="KW-0853">WD repeat</keyword>
<accession>A0A1W0WYG6</accession>
<keyword evidence="2" id="KW-0677">Repeat</keyword>
<dbReference type="Gene3D" id="2.130.10.10">
    <property type="entry name" value="YVTN repeat-like/Quinoprotein amine dehydrogenase"/>
    <property type="match status" value="3"/>
</dbReference>
<reference evidence="6" key="1">
    <citation type="submission" date="2017-01" db="EMBL/GenBank/DDBJ databases">
        <title>Comparative genomics of anhydrobiosis in the tardigrade Hypsibius dujardini.</title>
        <authorList>
            <person name="Yoshida Y."/>
            <person name="Koutsovoulos G."/>
            <person name="Laetsch D."/>
            <person name="Stevens L."/>
            <person name="Kumar S."/>
            <person name="Horikawa D."/>
            <person name="Ishino K."/>
            <person name="Komine S."/>
            <person name="Tomita M."/>
            <person name="Blaxter M."/>
            <person name="Arakawa K."/>
        </authorList>
    </citation>
    <scope>NUCLEOTIDE SEQUENCE [LARGE SCALE GENOMIC DNA]</scope>
    <source>
        <strain evidence="6">Z151</strain>
    </source>
</reference>
<dbReference type="SUPFAM" id="SSF50978">
    <property type="entry name" value="WD40 repeat-like"/>
    <property type="match status" value="3"/>
</dbReference>
<dbReference type="InterPro" id="IPR019775">
    <property type="entry name" value="WD40_repeat_CS"/>
</dbReference>
<dbReference type="GO" id="GO:0005737">
    <property type="term" value="C:cytoplasm"/>
    <property type="evidence" value="ECO:0007669"/>
    <property type="project" value="TreeGrafter"/>
</dbReference>
<dbReference type="InterPro" id="IPR049916">
    <property type="entry name" value="WDR72-like"/>
</dbReference>
<organism evidence="5 6">
    <name type="scientific">Hypsibius exemplaris</name>
    <name type="common">Freshwater tardigrade</name>
    <dbReference type="NCBI Taxonomy" id="2072580"/>
    <lineage>
        <taxon>Eukaryota</taxon>
        <taxon>Metazoa</taxon>
        <taxon>Ecdysozoa</taxon>
        <taxon>Tardigrada</taxon>
        <taxon>Eutardigrada</taxon>
        <taxon>Parachela</taxon>
        <taxon>Hypsibioidea</taxon>
        <taxon>Hypsibiidae</taxon>
        <taxon>Hypsibius</taxon>
    </lineage>
</organism>
<dbReference type="PROSITE" id="PS00678">
    <property type="entry name" value="WD_REPEATS_1"/>
    <property type="match status" value="1"/>
</dbReference>
<dbReference type="Proteomes" id="UP000192578">
    <property type="component" value="Unassembled WGS sequence"/>
</dbReference>
<dbReference type="PROSITE" id="PS50082">
    <property type="entry name" value="WD_REPEATS_2"/>
    <property type="match status" value="4"/>
</dbReference>
<dbReference type="PANTHER" id="PTHR44099:SF4">
    <property type="entry name" value="RABCONNECTIN-3B, ISOFORM A"/>
    <property type="match status" value="1"/>
</dbReference>
<dbReference type="PANTHER" id="PTHR44099">
    <property type="entry name" value="RABCONNECTIN-3B, ISOFORM A"/>
    <property type="match status" value="1"/>
</dbReference>
<evidence type="ECO:0000256" key="1">
    <source>
        <dbReference type="ARBA" id="ARBA00022574"/>
    </source>
</evidence>
<feature type="repeat" description="WD" evidence="3">
    <location>
        <begin position="63"/>
        <end position="105"/>
    </location>
</feature>
<evidence type="ECO:0000256" key="2">
    <source>
        <dbReference type="ARBA" id="ARBA00022737"/>
    </source>
</evidence>
<evidence type="ECO:0000313" key="5">
    <source>
        <dbReference type="EMBL" id="OQV20246.1"/>
    </source>
</evidence>
<evidence type="ECO:0000256" key="3">
    <source>
        <dbReference type="PROSITE-ProRule" id="PRU00221"/>
    </source>
</evidence>
<dbReference type="InterPro" id="IPR015943">
    <property type="entry name" value="WD40/YVTN_repeat-like_dom_sf"/>
</dbReference>
<dbReference type="Pfam" id="PF00400">
    <property type="entry name" value="WD40"/>
    <property type="match status" value="4"/>
</dbReference>
<dbReference type="OrthoDB" id="338622at2759"/>
<comment type="caution">
    <text evidence="5">The sequence shown here is derived from an EMBL/GenBank/DDBJ whole genome shotgun (WGS) entry which is preliminary data.</text>
</comment>
<evidence type="ECO:0000313" key="6">
    <source>
        <dbReference type="Proteomes" id="UP000192578"/>
    </source>
</evidence>
<dbReference type="SMART" id="SM00320">
    <property type="entry name" value="WD40"/>
    <property type="match status" value="6"/>
</dbReference>
<feature type="compositionally biased region" description="Low complexity" evidence="4">
    <location>
        <begin position="753"/>
        <end position="769"/>
    </location>
</feature>
<name>A0A1W0WYG6_HYPEX</name>
<keyword evidence="6" id="KW-1185">Reference proteome</keyword>
<feature type="repeat" description="WD" evidence="3">
    <location>
        <begin position="477"/>
        <end position="524"/>
    </location>
</feature>
<dbReference type="InterPro" id="IPR001680">
    <property type="entry name" value="WD40_rpt"/>
</dbReference>
<gene>
    <name evidence="5" type="ORF">BV898_05800</name>
</gene>
<dbReference type="InterPro" id="IPR036322">
    <property type="entry name" value="WD40_repeat_dom_sf"/>
</dbReference>
<feature type="region of interest" description="Disordered" evidence="4">
    <location>
        <begin position="736"/>
        <end position="773"/>
    </location>
</feature>
<feature type="repeat" description="WD" evidence="3">
    <location>
        <begin position="24"/>
        <end position="58"/>
    </location>
</feature>
<feature type="region of interest" description="Disordered" evidence="4">
    <location>
        <begin position="1045"/>
        <end position="1071"/>
    </location>
</feature>
<dbReference type="EMBL" id="MTYJ01000032">
    <property type="protein sequence ID" value="OQV20246.1"/>
    <property type="molecule type" value="Genomic_DNA"/>
</dbReference>
<dbReference type="PROSITE" id="PS50294">
    <property type="entry name" value="WD_REPEATS_REGION"/>
    <property type="match status" value="1"/>
</dbReference>
<protein>
    <submittedName>
        <fullName evidence="5">WD repeat-containing protein 7</fullName>
    </submittedName>
</protein>